<dbReference type="SUPFAM" id="SSF56112">
    <property type="entry name" value="Protein kinase-like (PK-like)"/>
    <property type="match status" value="1"/>
</dbReference>
<dbReference type="InterPro" id="IPR025111">
    <property type="entry name" value="DUF4032"/>
</dbReference>
<dbReference type="Pfam" id="PF06293">
    <property type="entry name" value="Kdo"/>
    <property type="match status" value="1"/>
</dbReference>
<evidence type="ECO:0000313" key="2">
    <source>
        <dbReference type="EMBL" id="MFD2095376.1"/>
    </source>
</evidence>
<feature type="domain" description="DUF4032" evidence="1">
    <location>
        <begin position="225"/>
        <end position="394"/>
    </location>
</feature>
<evidence type="ECO:0000259" key="1">
    <source>
        <dbReference type="Pfam" id="PF13224"/>
    </source>
</evidence>
<proteinExistence type="predicted"/>
<name>A0ABW4XIL9_9GAMM</name>
<keyword evidence="3" id="KW-1185">Reference proteome</keyword>
<accession>A0ABW4XIL9</accession>
<dbReference type="EMBL" id="JBHUHT010000009">
    <property type="protein sequence ID" value="MFD2095376.1"/>
    <property type="molecule type" value="Genomic_DNA"/>
</dbReference>
<evidence type="ECO:0000313" key="3">
    <source>
        <dbReference type="Proteomes" id="UP001597380"/>
    </source>
</evidence>
<sequence length="397" mass="46805">MRLQQVEPQEYPLDLGLPWDQPLEGWPDHLLVEMARGISRNVVRFIRCRDRVYAVKEINEKLARHEFQFLRNLQELDAPSVKPVALVTERSGKPNYALLVTHYLDFSQPYRIMMAEQPWNISYEVLIDAMAELFVWLHLQGIYWGDCSLSNTLFRRDAGRLAAYFVDAETAQAYDKISDGQRELDLMIAQTNVAGELMDLEAGFGLPDGIDPIQVTEDILAKYHQLWSEVNQQVEFGTEEQYIVERRIQRLHDLGYDVEEIEFVTSGENDRLRLLTKVVEPGHHIRKLESLVGIRVQANQARRLLHELTRFAQQYNHRREERGKDKVSEMVAAHIWYEEEYLYTLDMFPAEHRTRFDDPELYHQLLEHRWYESENRKQDIGMREAVRSFIDNVLEKS</sequence>
<reference evidence="3" key="1">
    <citation type="journal article" date="2019" name="Int. J. Syst. Evol. Microbiol.">
        <title>The Global Catalogue of Microorganisms (GCM) 10K type strain sequencing project: providing services to taxonomists for standard genome sequencing and annotation.</title>
        <authorList>
            <consortium name="The Broad Institute Genomics Platform"/>
            <consortium name="The Broad Institute Genome Sequencing Center for Infectious Disease"/>
            <person name="Wu L."/>
            <person name="Ma J."/>
        </authorList>
    </citation>
    <scope>NUCLEOTIDE SEQUENCE [LARGE SCALE GENOMIC DNA]</scope>
    <source>
        <strain evidence="3">CGMCC 1.10992</strain>
    </source>
</reference>
<dbReference type="Pfam" id="PF13224">
    <property type="entry name" value="DUF4032"/>
    <property type="match status" value="1"/>
</dbReference>
<organism evidence="2 3">
    <name type="scientific">Corallincola platygyrae</name>
    <dbReference type="NCBI Taxonomy" id="1193278"/>
    <lineage>
        <taxon>Bacteria</taxon>
        <taxon>Pseudomonadati</taxon>
        <taxon>Pseudomonadota</taxon>
        <taxon>Gammaproteobacteria</taxon>
        <taxon>Alteromonadales</taxon>
        <taxon>Psychromonadaceae</taxon>
        <taxon>Corallincola</taxon>
    </lineage>
</organism>
<comment type="caution">
    <text evidence="2">The sequence shown here is derived from an EMBL/GenBank/DDBJ whole genome shotgun (WGS) entry which is preliminary data.</text>
</comment>
<dbReference type="InterPro" id="IPR011009">
    <property type="entry name" value="Kinase-like_dom_sf"/>
</dbReference>
<protein>
    <submittedName>
        <fullName evidence="2">DUF4032 domain-containing protein</fullName>
    </submittedName>
</protein>
<gene>
    <name evidence="2" type="ORF">ACFSJ3_05210</name>
</gene>
<dbReference type="Proteomes" id="UP001597380">
    <property type="component" value="Unassembled WGS sequence"/>
</dbReference>
<dbReference type="RefSeq" id="WP_345338544.1">
    <property type="nucleotide sequence ID" value="NZ_BAABLI010000006.1"/>
</dbReference>